<keyword evidence="1" id="KW-0175">Coiled coil</keyword>
<evidence type="ECO:0000256" key="1">
    <source>
        <dbReference type="SAM" id="Coils"/>
    </source>
</evidence>
<reference evidence="2" key="1">
    <citation type="journal article" date="2019" name="bioRxiv">
        <title>The Genome of the Zebra Mussel, Dreissena polymorpha: A Resource for Invasive Species Research.</title>
        <authorList>
            <person name="McCartney M.A."/>
            <person name="Auch B."/>
            <person name="Kono T."/>
            <person name="Mallez S."/>
            <person name="Zhang Y."/>
            <person name="Obille A."/>
            <person name="Becker A."/>
            <person name="Abrahante J.E."/>
            <person name="Garbe J."/>
            <person name="Badalamenti J.P."/>
            <person name="Herman A."/>
            <person name="Mangelson H."/>
            <person name="Liachko I."/>
            <person name="Sullivan S."/>
            <person name="Sone E.D."/>
            <person name="Koren S."/>
            <person name="Silverstein K.A.T."/>
            <person name="Beckman K.B."/>
            <person name="Gohl D.M."/>
        </authorList>
    </citation>
    <scope>NUCLEOTIDE SEQUENCE</scope>
    <source>
        <strain evidence="2">Duluth1</strain>
        <tissue evidence="2">Whole animal</tissue>
    </source>
</reference>
<reference evidence="2" key="2">
    <citation type="submission" date="2020-11" db="EMBL/GenBank/DDBJ databases">
        <authorList>
            <person name="McCartney M.A."/>
            <person name="Auch B."/>
            <person name="Kono T."/>
            <person name="Mallez S."/>
            <person name="Becker A."/>
            <person name="Gohl D.M."/>
            <person name="Silverstein K.A.T."/>
            <person name="Koren S."/>
            <person name="Bechman K.B."/>
            <person name="Herman A."/>
            <person name="Abrahante J.E."/>
            <person name="Garbe J."/>
        </authorList>
    </citation>
    <scope>NUCLEOTIDE SEQUENCE</scope>
    <source>
        <strain evidence="2">Duluth1</strain>
        <tissue evidence="2">Whole animal</tissue>
    </source>
</reference>
<name>A0A9D4L7Y0_DREPO</name>
<evidence type="ECO:0000313" key="3">
    <source>
        <dbReference type="Proteomes" id="UP000828390"/>
    </source>
</evidence>
<organism evidence="2 3">
    <name type="scientific">Dreissena polymorpha</name>
    <name type="common">Zebra mussel</name>
    <name type="synonym">Mytilus polymorpha</name>
    <dbReference type="NCBI Taxonomy" id="45954"/>
    <lineage>
        <taxon>Eukaryota</taxon>
        <taxon>Metazoa</taxon>
        <taxon>Spiralia</taxon>
        <taxon>Lophotrochozoa</taxon>
        <taxon>Mollusca</taxon>
        <taxon>Bivalvia</taxon>
        <taxon>Autobranchia</taxon>
        <taxon>Heteroconchia</taxon>
        <taxon>Euheterodonta</taxon>
        <taxon>Imparidentia</taxon>
        <taxon>Neoheterodontei</taxon>
        <taxon>Myida</taxon>
        <taxon>Dreissenoidea</taxon>
        <taxon>Dreissenidae</taxon>
        <taxon>Dreissena</taxon>
    </lineage>
</organism>
<keyword evidence="3" id="KW-1185">Reference proteome</keyword>
<sequence length="389" mass="45215">MATSSDDYESPTRIADTLLDVHAKLDNTLEMAYLSALNNPVIEQEIRAIAREALEIERSTCTMMQMLNEIARHVETTLLQIVQDGLAWKNQELTKSAFEKIEQYAEEMAKETLNSKNRFKIFVEKIEGQVVIIKKKELDQDNRKNKTEKAVETETKALKRSKLLREDMFKQEYERVVATRGEAIEAIWLDSCVSVSALVAIFANPVFGGAALTYFVGRTVHAKWQARSVSKRKADERKAIVELDERIQTREQEIRREKDTEWGEEQKCLELALGYARCLEESNSAMQTFWSTMKFSLEGKKNDMAAWKIYIEKMEDEKYYKRLHEAVENAKKDWKVILEICRNYNEDKANRTMYHFLSVNHASITSDRLENRKKELKEILEPDASETTN</sequence>
<feature type="coiled-coil region" evidence="1">
    <location>
        <begin position="233"/>
        <end position="260"/>
    </location>
</feature>
<evidence type="ECO:0000313" key="2">
    <source>
        <dbReference type="EMBL" id="KAH3853702.1"/>
    </source>
</evidence>
<proteinExistence type="predicted"/>
<accession>A0A9D4L7Y0</accession>
<comment type="caution">
    <text evidence="2">The sequence shown here is derived from an EMBL/GenBank/DDBJ whole genome shotgun (WGS) entry which is preliminary data.</text>
</comment>
<protein>
    <submittedName>
        <fullName evidence="2">Uncharacterized protein</fullName>
    </submittedName>
</protein>
<dbReference type="AlphaFoldDB" id="A0A9D4L7Y0"/>
<gene>
    <name evidence="2" type="ORF">DPMN_096234</name>
</gene>
<dbReference type="Proteomes" id="UP000828390">
    <property type="component" value="Unassembled WGS sequence"/>
</dbReference>
<dbReference type="EMBL" id="JAIWYP010000003">
    <property type="protein sequence ID" value="KAH3853702.1"/>
    <property type="molecule type" value="Genomic_DNA"/>
</dbReference>